<keyword evidence="3 5" id="KW-1133">Transmembrane helix</keyword>
<evidence type="ECO:0000256" key="5">
    <source>
        <dbReference type="SAM" id="Phobius"/>
    </source>
</evidence>
<feature type="transmembrane region" description="Helical" evidence="5">
    <location>
        <begin position="33"/>
        <end position="52"/>
    </location>
</feature>
<dbReference type="InterPro" id="IPR036259">
    <property type="entry name" value="MFS_trans_sf"/>
</dbReference>
<protein>
    <submittedName>
        <fullName evidence="7">Major facilitator superfamily (MFS) profile domain-containing protein</fullName>
    </submittedName>
</protein>
<dbReference type="WBParaSite" id="PgR024_g095_t08">
    <property type="protein sequence ID" value="PgR024_g095_t08"/>
    <property type="gene ID" value="PgR024_g095"/>
</dbReference>
<comment type="subcellular location">
    <subcellularLocation>
        <location evidence="1">Membrane</location>
        <topology evidence="1">Multi-pass membrane protein</topology>
    </subcellularLocation>
</comment>
<accession>A0A915B2H0</accession>
<evidence type="ECO:0000256" key="1">
    <source>
        <dbReference type="ARBA" id="ARBA00004141"/>
    </source>
</evidence>
<keyword evidence="2 5" id="KW-0812">Transmembrane</keyword>
<sequence>AGWVIVSIHAMSSFSGWLVRQQRSFRSVRYRNGFTSTLLHIICSPILFSVSFRRVDGRTKSPSWFFFTSGNWFGGDNRGFVMGLWAACQPVGNIMGSLLIALVLPLGYEYTFAFNSSLMVLGALI</sequence>
<keyword evidence="6" id="KW-1185">Reference proteome</keyword>
<reference evidence="7" key="1">
    <citation type="submission" date="2022-11" db="UniProtKB">
        <authorList>
            <consortium name="WormBaseParasite"/>
        </authorList>
    </citation>
    <scope>IDENTIFICATION</scope>
</reference>
<dbReference type="GO" id="GO:0005789">
    <property type="term" value="C:endoplasmic reticulum membrane"/>
    <property type="evidence" value="ECO:0007669"/>
    <property type="project" value="TreeGrafter"/>
</dbReference>
<dbReference type="Gene3D" id="1.20.1250.20">
    <property type="entry name" value="MFS general substrate transporter like domains"/>
    <property type="match status" value="1"/>
</dbReference>
<dbReference type="SUPFAM" id="SSF103473">
    <property type="entry name" value="MFS general substrate transporter"/>
    <property type="match status" value="1"/>
</dbReference>
<evidence type="ECO:0000256" key="3">
    <source>
        <dbReference type="ARBA" id="ARBA00022989"/>
    </source>
</evidence>
<dbReference type="AlphaFoldDB" id="A0A915B2H0"/>
<proteinExistence type="predicted"/>
<evidence type="ECO:0000313" key="7">
    <source>
        <dbReference type="WBParaSite" id="PgR024_g095_t08"/>
    </source>
</evidence>
<dbReference type="PANTHER" id="PTHR43184">
    <property type="entry name" value="MAJOR FACILITATOR SUPERFAMILY TRANSPORTER 16, ISOFORM B"/>
    <property type="match status" value="1"/>
</dbReference>
<evidence type="ECO:0000256" key="2">
    <source>
        <dbReference type="ARBA" id="ARBA00022692"/>
    </source>
</evidence>
<name>A0A915B2H0_PARUN</name>
<keyword evidence="4 5" id="KW-0472">Membrane</keyword>
<evidence type="ECO:0000256" key="4">
    <source>
        <dbReference type="ARBA" id="ARBA00023136"/>
    </source>
</evidence>
<organism evidence="6 7">
    <name type="scientific">Parascaris univalens</name>
    <name type="common">Nematode worm</name>
    <dbReference type="NCBI Taxonomy" id="6257"/>
    <lineage>
        <taxon>Eukaryota</taxon>
        <taxon>Metazoa</taxon>
        <taxon>Ecdysozoa</taxon>
        <taxon>Nematoda</taxon>
        <taxon>Chromadorea</taxon>
        <taxon>Rhabditida</taxon>
        <taxon>Spirurina</taxon>
        <taxon>Ascaridomorpha</taxon>
        <taxon>Ascaridoidea</taxon>
        <taxon>Ascarididae</taxon>
        <taxon>Parascaris</taxon>
    </lineage>
</organism>
<dbReference type="PANTHER" id="PTHR43184:SF2">
    <property type="entry name" value="MAJOR FACILITATOR SUPERFAMILY (MFS) PROFILE DOMAIN-CONTAINING PROTEIN"/>
    <property type="match status" value="1"/>
</dbReference>
<dbReference type="Proteomes" id="UP000887569">
    <property type="component" value="Unplaced"/>
</dbReference>
<evidence type="ECO:0000313" key="6">
    <source>
        <dbReference type="Proteomes" id="UP000887569"/>
    </source>
</evidence>